<name>A0A7S0Q4R2_9EUKA</name>
<evidence type="ECO:0000313" key="1">
    <source>
        <dbReference type="EMBL" id="CAD8613558.1"/>
    </source>
</evidence>
<proteinExistence type="predicted"/>
<dbReference type="AlphaFoldDB" id="A0A7S0Q4R2"/>
<dbReference type="EMBL" id="HBEY01035463">
    <property type="protein sequence ID" value="CAD8613558.1"/>
    <property type="molecule type" value="Transcribed_RNA"/>
</dbReference>
<protein>
    <submittedName>
        <fullName evidence="1">Uncharacterized protein</fullName>
    </submittedName>
</protein>
<organism evidence="1">
    <name type="scientific">Coccolithus braarudii</name>
    <dbReference type="NCBI Taxonomy" id="221442"/>
    <lineage>
        <taxon>Eukaryota</taxon>
        <taxon>Haptista</taxon>
        <taxon>Haptophyta</taxon>
        <taxon>Prymnesiophyceae</taxon>
        <taxon>Coccolithales</taxon>
        <taxon>Coccolithaceae</taxon>
        <taxon>Coccolithus</taxon>
    </lineage>
</organism>
<reference evidence="1" key="1">
    <citation type="submission" date="2021-01" db="EMBL/GenBank/DDBJ databases">
        <authorList>
            <person name="Corre E."/>
            <person name="Pelletier E."/>
            <person name="Niang G."/>
            <person name="Scheremetjew M."/>
            <person name="Finn R."/>
            <person name="Kale V."/>
            <person name="Holt S."/>
            <person name="Cochrane G."/>
            <person name="Meng A."/>
            <person name="Brown T."/>
            <person name="Cohen L."/>
        </authorList>
    </citation>
    <scope>NUCLEOTIDE SEQUENCE</scope>
    <source>
        <strain evidence="1">PLY182g</strain>
    </source>
</reference>
<accession>A0A7S0Q4R2</accession>
<sequence>MLVSVQTLEEMLAVFKAPVTVFPDSRGARLISDDHAASTRTRHLHRCWHFVRFHRDDGRLRVLRVKRSLNHANFLTKAVGGASFAASRSFALGVLERCEQATPRAPTSLA</sequence>
<gene>
    <name evidence="1" type="ORF">CPEL01642_LOCUS16938</name>
</gene>